<sequence>MGRRIPGEFGSERQTGTLGKAVDVLEIIASAEGPMRFTDILNVSGQPRGTLHRQLTNLAAEGLVTIDRGHSYSLGLRLLKFASRAWAENAFRAVAEPYLRRLHDATGETVHLAVLSGDSMVYLDKVESRKAVRMHSQIGNTAPLHCTGVGKAALSTLDAEEVAAVVARLDFERFTGNTHTGPGPLLEELARVRAEGVAFDREEHGPGIRCVAAPIPSSGRSRAAGLSVTGPIFRADEGRMQLWARLVREAATEVTEELRARLGPRA</sequence>
<evidence type="ECO:0000313" key="6">
    <source>
        <dbReference type="EMBL" id="QDL93791.1"/>
    </source>
</evidence>
<dbReference type="Pfam" id="PF09339">
    <property type="entry name" value="HTH_IclR"/>
    <property type="match status" value="1"/>
</dbReference>
<dbReference type="GO" id="GO:0003677">
    <property type="term" value="F:DNA binding"/>
    <property type="evidence" value="ECO:0007669"/>
    <property type="project" value="UniProtKB-KW"/>
</dbReference>
<accession>A0A5B8FIH0</accession>
<evidence type="ECO:0000256" key="3">
    <source>
        <dbReference type="ARBA" id="ARBA00023163"/>
    </source>
</evidence>
<dbReference type="SUPFAM" id="SSF46785">
    <property type="entry name" value="Winged helix' DNA-binding domain"/>
    <property type="match status" value="1"/>
</dbReference>
<geneLocation type="plasmid" evidence="7">
    <name>pd4m1a</name>
</geneLocation>
<dbReference type="AlphaFoldDB" id="A0A5B8FIH0"/>
<dbReference type="InterPro" id="IPR036390">
    <property type="entry name" value="WH_DNA-bd_sf"/>
</dbReference>
<organism evidence="6 7">
    <name type="scientific">Paroceanicella profunda</name>
    <dbReference type="NCBI Taxonomy" id="2579971"/>
    <lineage>
        <taxon>Bacteria</taxon>
        <taxon>Pseudomonadati</taxon>
        <taxon>Pseudomonadota</taxon>
        <taxon>Alphaproteobacteria</taxon>
        <taxon>Rhodobacterales</taxon>
        <taxon>Paracoccaceae</taxon>
        <taxon>Paroceanicella</taxon>
    </lineage>
</organism>
<keyword evidence="7" id="KW-1185">Reference proteome</keyword>
<gene>
    <name evidence="6" type="ORF">FDP22_18015</name>
</gene>
<dbReference type="GO" id="GO:0045892">
    <property type="term" value="P:negative regulation of DNA-templated transcription"/>
    <property type="evidence" value="ECO:0007669"/>
    <property type="project" value="TreeGrafter"/>
</dbReference>
<dbReference type="RefSeq" id="WP_138574002.1">
    <property type="nucleotide sequence ID" value="NZ_CP040819.1"/>
</dbReference>
<evidence type="ECO:0000256" key="1">
    <source>
        <dbReference type="ARBA" id="ARBA00023015"/>
    </source>
</evidence>
<dbReference type="PANTHER" id="PTHR30136">
    <property type="entry name" value="HELIX-TURN-HELIX TRANSCRIPTIONAL REGULATOR, ICLR FAMILY"/>
    <property type="match status" value="1"/>
</dbReference>
<keyword evidence="2" id="KW-0238">DNA-binding</keyword>
<dbReference type="SMART" id="SM00346">
    <property type="entry name" value="HTH_ICLR"/>
    <property type="match status" value="1"/>
</dbReference>
<dbReference type="InterPro" id="IPR036388">
    <property type="entry name" value="WH-like_DNA-bd_sf"/>
</dbReference>
<dbReference type="EMBL" id="CP040819">
    <property type="protein sequence ID" value="QDL93791.1"/>
    <property type="molecule type" value="Genomic_DNA"/>
</dbReference>
<reference evidence="6 7" key="1">
    <citation type="submission" date="2019-06" db="EMBL/GenBank/DDBJ databases">
        <title>Genome sequence of Rhodobacteraceae bacterium D4M1.</title>
        <authorList>
            <person name="Cao J."/>
        </authorList>
    </citation>
    <scope>NUCLEOTIDE SEQUENCE [LARGE SCALE GENOMIC DNA]</scope>
    <source>
        <strain evidence="6 7">D4M1</strain>
        <plasmid evidence="7">pd4m1a</plasmid>
    </source>
</reference>
<evidence type="ECO:0000256" key="2">
    <source>
        <dbReference type="ARBA" id="ARBA00023125"/>
    </source>
</evidence>
<proteinExistence type="predicted"/>
<feature type="domain" description="HTH iclR-type" evidence="4">
    <location>
        <begin position="15"/>
        <end position="76"/>
    </location>
</feature>
<dbReference type="Gene3D" id="3.30.450.40">
    <property type="match status" value="1"/>
</dbReference>
<keyword evidence="3" id="KW-0804">Transcription</keyword>
<dbReference type="PROSITE" id="PS51078">
    <property type="entry name" value="ICLR_ED"/>
    <property type="match status" value="1"/>
</dbReference>
<dbReference type="OrthoDB" id="6057486at2"/>
<dbReference type="SUPFAM" id="SSF55781">
    <property type="entry name" value="GAF domain-like"/>
    <property type="match status" value="1"/>
</dbReference>
<dbReference type="PANTHER" id="PTHR30136:SF24">
    <property type="entry name" value="HTH-TYPE TRANSCRIPTIONAL REPRESSOR ALLR"/>
    <property type="match status" value="1"/>
</dbReference>
<dbReference type="InterPro" id="IPR050707">
    <property type="entry name" value="HTH_MetabolicPath_Reg"/>
</dbReference>
<name>A0A5B8FIH0_9RHOB</name>
<dbReference type="PROSITE" id="PS51077">
    <property type="entry name" value="HTH_ICLR"/>
    <property type="match status" value="1"/>
</dbReference>
<dbReference type="InterPro" id="IPR005471">
    <property type="entry name" value="Tscrpt_reg_IclR_N"/>
</dbReference>
<dbReference type="InterPro" id="IPR029016">
    <property type="entry name" value="GAF-like_dom_sf"/>
</dbReference>
<dbReference type="Pfam" id="PF01614">
    <property type="entry name" value="IclR_C"/>
    <property type="match status" value="1"/>
</dbReference>
<dbReference type="KEGG" id="ppru:FDP22_18015"/>
<protein>
    <submittedName>
        <fullName evidence="6">IclR family transcriptional regulator</fullName>
    </submittedName>
</protein>
<feature type="domain" description="IclR-ED" evidence="5">
    <location>
        <begin position="77"/>
        <end position="260"/>
    </location>
</feature>
<dbReference type="InterPro" id="IPR014757">
    <property type="entry name" value="Tscrpt_reg_IclR_C"/>
</dbReference>
<dbReference type="Gene3D" id="1.10.10.10">
    <property type="entry name" value="Winged helix-like DNA-binding domain superfamily/Winged helix DNA-binding domain"/>
    <property type="match status" value="1"/>
</dbReference>
<dbReference type="GO" id="GO:0003700">
    <property type="term" value="F:DNA-binding transcription factor activity"/>
    <property type="evidence" value="ECO:0007669"/>
    <property type="project" value="TreeGrafter"/>
</dbReference>
<evidence type="ECO:0000313" key="7">
    <source>
        <dbReference type="Proteomes" id="UP000305888"/>
    </source>
</evidence>
<evidence type="ECO:0000259" key="5">
    <source>
        <dbReference type="PROSITE" id="PS51078"/>
    </source>
</evidence>
<dbReference type="Proteomes" id="UP000305888">
    <property type="component" value="Plasmid pD4M1A"/>
</dbReference>
<keyword evidence="6" id="KW-0614">Plasmid</keyword>
<evidence type="ECO:0000259" key="4">
    <source>
        <dbReference type="PROSITE" id="PS51077"/>
    </source>
</evidence>
<keyword evidence="1" id="KW-0805">Transcription regulation</keyword>